<keyword evidence="1" id="KW-0812">Transmembrane</keyword>
<protein>
    <submittedName>
        <fullName evidence="2">Uncharacterized protein</fullName>
    </submittedName>
</protein>
<accession>A0A3G4ZRW0</accession>
<reference evidence="2" key="1">
    <citation type="submission" date="2018-10" db="EMBL/GenBank/DDBJ databases">
        <title>Hidden diversity of soil giant viruses.</title>
        <authorList>
            <person name="Schulz F."/>
            <person name="Alteio L."/>
            <person name="Goudeau D."/>
            <person name="Ryan E.M."/>
            <person name="Malmstrom R.R."/>
            <person name="Blanchard J."/>
            <person name="Woyke T."/>
        </authorList>
    </citation>
    <scope>NUCLEOTIDE SEQUENCE</scope>
    <source>
        <strain evidence="2">DSV1</strain>
    </source>
</reference>
<feature type="transmembrane region" description="Helical" evidence="1">
    <location>
        <begin position="7"/>
        <end position="25"/>
    </location>
</feature>
<name>A0A3G4ZRW0_9VIRU</name>
<sequence length="62" mass="7064">MDHLICQIIGIIFGVLVGYVLYQYIVCPVVYKGPNSKDIVGNIYVWNGEQYRLVPQPCAYLN</sequence>
<evidence type="ECO:0000256" key="1">
    <source>
        <dbReference type="SAM" id="Phobius"/>
    </source>
</evidence>
<keyword evidence="1" id="KW-1133">Transmembrane helix</keyword>
<organism evidence="2">
    <name type="scientific">Dasosvirus sp</name>
    <dbReference type="NCBI Taxonomy" id="2487764"/>
    <lineage>
        <taxon>Viruses</taxon>
        <taxon>Varidnaviria</taxon>
        <taxon>Bamfordvirae</taxon>
        <taxon>Nucleocytoviricota</taxon>
        <taxon>Megaviricetes</taxon>
        <taxon>Imitervirales</taxon>
        <taxon>Mimiviridae</taxon>
        <taxon>Klosneuvirinae</taxon>
    </lineage>
</organism>
<dbReference type="EMBL" id="MK072057">
    <property type="protein sequence ID" value="AYV77637.1"/>
    <property type="molecule type" value="Genomic_DNA"/>
</dbReference>
<keyword evidence="1" id="KW-0472">Membrane</keyword>
<gene>
    <name evidence="2" type="ORF">Dasosvirus16_4</name>
</gene>
<evidence type="ECO:0000313" key="2">
    <source>
        <dbReference type="EMBL" id="AYV77637.1"/>
    </source>
</evidence>
<proteinExistence type="predicted"/>